<keyword evidence="2" id="KW-1185">Reference proteome</keyword>
<dbReference type="SUPFAM" id="SSF50630">
    <property type="entry name" value="Acid proteases"/>
    <property type="match status" value="1"/>
</dbReference>
<gene>
    <name evidence="1" type="ORF">C1752_02264</name>
</gene>
<dbReference type="EMBL" id="PQWO01000006">
    <property type="protein sequence ID" value="PZD73337.1"/>
    <property type="molecule type" value="Genomic_DNA"/>
</dbReference>
<proteinExistence type="predicted"/>
<organism evidence="1 2">
    <name type="scientific">Acaryochloris thomasi RCC1774</name>
    <dbReference type="NCBI Taxonomy" id="1764569"/>
    <lineage>
        <taxon>Bacteria</taxon>
        <taxon>Bacillati</taxon>
        <taxon>Cyanobacteriota</taxon>
        <taxon>Cyanophyceae</taxon>
        <taxon>Acaryochloridales</taxon>
        <taxon>Acaryochloridaceae</taxon>
        <taxon>Acaryochloris</taxon>
        <taxon>Acaryochloris thomasi</taxon>
    </lineage>
</organism>
<dbReference type="InterPro" id="IPR021109">
    <property type="entry name" value="Peptidase_aspartic_dom_sf"/>
</dbReference>
<reference evidence="1 2" key="1">
    <citation type="journal article" date="2018" name="Sci. Rep.">
        <title>A novel species of the marine cyanobacterium Acaryochloris with a unique pigment content and lifestyle.</title>
        <authorList>
            <person name="Partensky F."/>
            <person name="Six C."/>
            <person name="Ratin M."/>
            <person name="Garczarek L."/>
            <person name="Vaulot D."/>
            <person name="Probert I."/>
            <person name="Calteau A."/>
            <person name="Gourvil P."/>
            <person name="Marie D."/>
            <person name="Grebert T."/>
            <person name="Bouchier C."/>
            <person name="Le Panse S."/>
            <person name="Gachenot M."/>
            <person name="Rodriguez F."/>
            <person name="Garrido J.L."/>
        </authorList>
    </citation>
    <scope>NUCLEOTIDE SEQUENCE [LARGE SCALE GENOMIC DNA]</scope>
    <source>
        <strain evidence="1 2">RCC1774</strain>
    </source>
</reference>
<dbReference type="Proteomes" id="UP000248857">
    <property type="component" value="Unassembled WGS sequence"/>
</dbReference>
<accession>A0A2W1JYS5</accession>
<evidence type="ECO:0000313" key="1">
    <source>
        <dbReference type="EMBL" id="PZD73337.1"/>
    </source>
</evidence>
<dbReference type="RefSeq" id="WP_110986376.1">
    <property type="nucleotide sequence ID" value="NZ_CAWNWM010000006.1"/>
</dbReference>
<protein>
    <recommendedName>
        <fullName evidence="3">Aspartyl protease</fullName>
    </recommendedName>
</protein>
<sequence>MTSLVIPKFEAKQVGQVIATIKVANRIDQVMAERGFISTAEVRSFVLNDVLVDTGATLLGLPTPVIESLGLVRGSSTGVETTAGIQQGWIFRDVDLEISGRRGTFDCLELTNVNYALLGVTPMEILGLEPDFQNQKLRVLPMTSEQTYLSVL</sequence>
<evidence type="ECO:0008006" key="3">
    <source>
        <dbReference type="Google" id="ProtNLM"/>
    </source>
</evidence>
<evidence type="ECO:0000313" key="2">
    <source>
        <dbReference type="Proteomes" id="UP000248857"/>
    </source>
</evidence>
<comment type="caution">
    <text evidence="1">The sequence shown here is derived from an EMBL/GenBank/DDBJ whole genome shotgun (WGS) entry which is preliminary data.</text>
</comment>
<dbReference type="OrthoDB" id="455787at2"/>
<dbReference type="AlphaFoldDB" id="A0A2W1JYS5"/>
<name>A0A2W1JYS5_9CYAN</name>